<dbReference type="PROSITE" id="PS00237">
    <property type="entry name" value="G_PROTEIN_RECEP_F1_1"/>
    <property type="match status" value="1"/>
</dbReference>
<dbReference type="Pfam" id="PF02023">
    <property type="entry name" value="SCAN"/>
    <property type="match status" value="1"/>
</dbReference>
<evidence type="ECO:0000259" key="14">
    <source>
        <dbReference type="PROSITE" id="PS50262"/>
    </source>
</evidence>
<dbReference type="InterPro" id="IPR017452">
    <property type="entry name" value="GPCR_Rhodpsn_7TM"/>
</dbReference>
<dbReference type="Proteomes" id="UP000515208">
    <property type="component" value="Unplaced"/>
</dbReference>
<evidence type="ECO:0000256" key="1">
    <source>
        <dbReference type="ARBA" id="ARBA00003929"/>
    </source>
</evidence>
<dbReference type="PRINTS" id="PR00245">
    <property type="entry name" value="OLFACTORYR"/>
</dbReference>
<keyword evidence="6 13" id="KW-1133">Transmembrane helix</keyword>
<dbReference type="Gene3D" id="1.20.1070.10">
    <property type="entry name" value="Rhodopsin 7-helix transmembrane proteins"/>
    <property type="match status" value="1"/>
</dbReference>
<feature type="transmembrane region" description="Helical" evidence="13">
    <location>
        <begin position="305"/>
        <end position="327"/>
    </location>
</feature>
<comment type="function">
    <text evidence="1">Putative odorant or sperm cell receptor.</text>
</comment>
<dbReference type="GO" id="GO:0004930">
    <property type="term" value="F:G protein-coupled receptor activity"/>
    <property type="evidence" value="ECO:0007669"/>
    <property type="project" value="UniProtKB-KW"/>
</dbReference>
<evidence type="ECO:0000256" key="11">
    <source>
        <dbReference type="PROSITE-ProRule" id="PRU00187"/>
    </source>
</evidence>
<keyword evidence="5" id="KW-0552">Olfaction</keyword>
<dbReference type="SUPFAM" id="SSF81321">
    <property type="entry name" value="Family A G protein-coupled receptor-like"/>
    <property type="match status" value="1"/>
</dbReference>
<dbReference type="CDD" id="cd07936">
    <property type="entry name" value="SCAN"/>
    <property type="match status" value="1"/>
</dbReference>
<keyword evidence="16" id="KW-1185">Reference proteome</keyword>
<dbReference type="GeneID" id="105001676"/>
<dbReference type="InterPro" id="IPR003309">
    <property type="entry name" value="SCAN_dom"/>
</dbReference>
<gene>
    <name evidence="17" type="primary">LOC105001676</name>
</gene>
<dbReference type="RefSeq" id="XP_010856360.1">
    <property type="nucleotide sequence ID" value="XM_010858058.1"/>
</dbReference>
<feature type="region of interest" description="Disordered" evidence="12">
    <location>
        <begin position="154"/>
        <end position="221"/>
    </location>
</feature>
<evidence type="ECO:0000256" key="10">
    <source>
        <dbReference type="ARBA" id="ARBA00023224"/>
    </source>
</evidence>
<feature type="domain" description="SCAN box" evidence="15">
    <location>
        <begin position="46"/>
        <end position="106"/>
    </location>
</feature>
<evidence type="ECO:0000256" key="7">
    <source>
        <dbReference type="ARBA" id="ARBA00023040"/>
    </source>
</evidence>
<dbReference type="PANTHER" id="PTHR26452">
    <property type="entry name" value="OLFACTORY RECEPTOR"/>
    <property type="match status" value="1"/>
</dbReference>
<dbReference type="AlphaFoldDB" id="A0A6P3IZ33"/>
<evidence type="ECO:0000313" key="16">
    <source>
        <dbReference type="Proteomes" id="UP000515208"/>
    </source>
</evidence>
<dbReference type="InterPro" id="IPR000725">
    <property type="entry name" value="Olfact_rcpt"/>
</dbReference>
<feature type="transmembrane region" description="Helical" evidence="13">
    <location>
        <begin position="444"/>
        <end position="467"/>
    </location>
</feature>
<dbReference type="FunFam" id="1.20.1070.10:FF:000015">
    <property type="entry name" value="Olfactory receptor"/>
    <property type="match status" value="1"/>
</dbReference>
<keyword evidence="3" id="KW-1003">Cell membrane</keyword>
<dbReference type="InterPro" id="IPR000276">
    <property type="entry name" value="GPCR_Rhodpsn"/>
</dbReference>
<dbReference type="SMART" id="SM00431">
    <property type="entry name" value="SCAN"/>
    <property type="match status" value="1"/>
</dbReference>
<dbReference type="PROSITE" id="PS50804">
    <property type="entry name" value="SCAN_BOX"/>
    <property type="match status" value="1"/>
</dbReference>
<feature type="domain" description="G-protein coupled receptors family 1 profile" evidence="14">
    <location>
        <begin position="248"/>
        <end position="495"/>
    </location>
</feature>
<dbReference type="GO" id="GO:0005886">
    <property type="term" value="C:plasma membrane"/>
    <property type="evidence" value="ECO:0007669"/>
    <property type="project" value="UniProtKB-SubCell"/>
</dbReference>
<keyword evidence="7" id="KW-0297">G-protein coupled receptor</keyword>
<dbReference type="Gene3D" id="1.10.4020.10">
    <property type="entry name" value="DNA breaking-rejoining enzymes"/>
    <property type="match status" value="1"/>
</dbReference>
<protein>
    <submittedName>
        <fullName evidence="17">Olfactory receptor 10C1-like</fullName>
    </submittedName>
</protein>
<keyword evidence="10" id="KW-0807">Transducer</keyword>
<evidence type="ECO:0000256" key="6">
    <source>
        <dbReference type="ARBA" id="ARBA00022989"/>
    </source>
</evidence>
<dbReference type="KEGG" id="bbis:105001676"/>
<evidence type="ECO:0000256" key="2">
    <source>
        <dbReference type="ARBA" id="ARBA00004651"/>
    </source>
</evidence>
<dbReference type="CDD" id="cd15229">
    <property type="entry name" value="7tmA_OR8S1-like"/>
    <property type="match status" value="1"/>
</dbReference>
<dbReference type="InterPro" id="IPR038269">
    <property type="entry name" value="SCAN_sf"/>
</dbReference>
<evidence type="ECO:0000256" key="4">
    <source>
        <dbReference type="ARBA" id="ARBA00022692"/>
    </source>
</evidence>
<keyword evidence="11" id="KW-0539">Nucleus</keyword>
<dbReference type="OrthoDB" id="6077919at2759"/>
<feature type="transmembrane region" description="Helical" evidence="13">
    <location>
        <begin position="347"/>
        <end position="371"/>
    </location>
</feature>
<dbReference type="GO" id="GO:0005634">
    <property type="term" value="C:nucleus"/>
    <property type="evidence" value="ECO:0007669"/>
    <property type="project" value="UniProtKB-SubCell"/>
</dbReference>
<evidence type="ECO:0000256" key="12">
    <source>
        <dbReference type="SAM" id="MobiDB-lite"/>
    </source>
</evidence>
<keyword evidence="9" id="KW-0675">Receptor</keyword>
<feature type="transmembrane region" description="Helical" evidence="13">
    <location>
        <begin position="400"/>
        <end position="423"/>
    </location>
</feature>
<name>A0A6P3IZ33_BISBB</name>
<evidence type="ECO:0000256" key="13">
    <source>
        <dbReference type="SAM" id="Phobius"/>
    </source>
</evidence>
<comment type="subcellular location">
    <subcellularLocation>
        <location evidence="2">Cell membrane</location>
        <topology evidence="2">Multi-pass membrane protein</topology>
    </subcellularLocation>
    <subcellularLocation>
        <location evidence="11">Nucleus</location>
    </subcellularLocation>
</comment>
<dbReference type="SUPFAM" id="SSF47353">
    <property type="entry name" value="Retrovirus capsid dimerization domain-like"/>
    <property type="match status" value="1"/>
</dbReference>
<keyword evidence="8 13" id="KW-0472">Membrane</keyword>
<accession>A0A6P3IZ33</accession>
<dbReference type="PROSITE" id="PS50262">
    <property type="entry name" value="G_PROTEIN_RECEP_F1_2"/>
    <property type="match status" value="1"/>
</dbReference>
<keyword evidence="4 13" id="KW-0812">Transmembrane</keyword>
<evidence type="ECO:0000256" key="9">
    <source>
        <dbReference type="ARBA" id="ARBA00023170"/>
    </source>
</evidence>
<reference evidence="17" key="1">
    <citation type="submission" date="2025-08" db="UniProtKB">
        <authorList>
            <consortium name="RefSeq"/>
        </authorList>
    </citation>
    <scope>IDENTIFICATION</scope>
    <source>
        <tissue evidence="17">Blood</tissue>
    </source>
</reference>
<dbReference type="GO" id="GO:0004984">
    <property type="term" value="F:olfactory receptor activity"/>
    <property type="evidence" value="ECO:0007669"/>
    <property type="project" value="InterPro"/>
</dbReference>
<evidence type="ECO:0000256" key="8">
    <source>
        <dbReference type="ARBA" id="ARBA00023136"/>
    </source>
</evidence>
<proteinExistence type="predicted"/>
<evidence type="ECO:0000313" key="17">
    <source>
        <dbReference type="RefSeq" id="XP_010856360.1"/>
    </source>
</evidence>
<keyword evidence="5" id="KW-0716">Sensory transduction</keyword>
<sequence>MAEDQTFFQGCENIKDSPGAESLASMPPQDTLMENSDCDRENWHVRFRTFSSSEESDPVEDLRRLRELCHLWLRPDLHTKEQMMDRLVLEQFMICVPLECQVLLKESGVWSCKALADMLRNKQKHKTWTIVCIQGQKYLVHDPDIEMVEAKAGDMDDERDPCGEPQPPVRVIPPEDGQEGSQGLQNLPGDMNLSREQGQRALPPETVPETGELEGLTPRENLEKDLLEDRGETKTLQSQEPELLKCPVNLLMLLVIRTDSHLHTPMYFFLSHLSCLDAFYASIIVPKLLKNLLSKWKTICFLDCFIQIFFVIFLGATETCLLSVMAYDRYQAVCHPLLYVVTMNKKVCAGLAGASWAIGMGTGLLNTILLAQQHFCGPNLIRSFACELPPVLLLACSDPYISVFSILTTMVVLGLGTFVILVGSYTRIILTALGMNSATGWNKIFSTCSSHFLVVIIFYGSGIFRYMTPASGSALEQVLSMQYSVVTRLLNPLVYSLKNQEVKAALRRTLARKPSFTF</sequence>
<dbReference type="Pfam" id="PF13853">
    <property type="entry name" value="7tm_4"/>
    <property type="match status" value="1"/>
</dbReference>
<evidence type="ECO:0000259" key="15">
    <source>
        <dbReference type="PROSITE" id="PS50804"/>
    </source>
</evidence>
<evidence type="ECO:0000256" key="5">
    <source>
        <dbReference type="ARBA" id="ARBA00022725"/>
    </source>
</evidence>
<dbReference type="InterPro" id="IPR050516">
    <property type="entry name" value="Olfactory_GPCR"/>
</dbReference>
<evidence type="ECO:0000256" key="3">
    <source>
        <dbReference type="ARBA" id="ARBA00022475"/>
    </source>
</evidence>
<organism evidence="16 17">
    <name type="scientific">Bison bison bison</name>
    <name type="common">North American plains bison</name>
    <dbReference type="NCBI Taxonomy" id="43346"/>
    <lineage>
        <taxon>Eukaryota</taxon>
        <taxon>Metazoa</taxon>
        <taxon>Chordata</taxon>
        <taxon>Craniata</taxon>
        <taxon>Vertebrata</taxon>
        <taxon>Euteleostomi</taxon>
        <taxon>Mammalia</taxon>
        <taxon>Eutheria</taxon>
        <taxon>Laurasiatheria</taxon>
        <taxon>Artiodactyla</taxon>
        <taxon>Ruminantia</taxon>
        <taxon>Pecora</taxon>
        <taxon>Bovidae</taxon>
        <taxon>Bovinae</taxon>
        <taxon>Bison</taxon>
    </lineage>
</organism>